<reference evidence="4 5" key="1">
    <citation type="journal article" date="2016" name="Mol. Biol. Evol.">
        <title>Comparative Genomics of Early-Diverging Mushroom-Forming Fungi Provides Insights into the Origins of Lignocellulose Decay Capabilities.</title>
        <authorList>
            <person name="Nagy L.G."/>
            <person name="Riley R."/>
            <person name="Tritt A."/>
            <person name="Adam C."/>
            <person name="Daum C."/>
            <person name="Floudas D."/>
            <person name="Sun H."/>
            <person name="Yadav J.S."/>
            <person name="Pangilinan J."/>
            <person name="Larsson K.H."/>
            <person name="Matsuura K."/>
            <person name="Barry K."/>
            <person name="Labutti K."/>
            <person name="Kuo R."/>
            <person name="Ohm R.A."/>
            <person name="Bhattacharya S.S."/>
            <person name="Shirouzu T."/>
            <person name="Yoshinaga Y."/>
            <person name="Martin F.M."/>
            <person name="Grigoriev I.V."/>
            <person name="Hibbett D.S."/>
        </authorList>
    </citation>
    <scope>NUCLEOTIDE SEQUENCE [LARGE SCALE GENOMIC DNA]</scope>
    <source>
        <strain evidence="4 5">HHB12029</strain>
    </source>
</reference>
<keyword evidence="2" id="KW-0472">Membrane</keyword>
<protein>
    <recommendedName>
        <fullName evidence="3">DUF6533 domain-containing protein</fullName>
    </recommendedName>
</protein>
<dbReference type="EMBL" id="KV426331">
    <property type="protein sequence ID" value="KZV82320.1"/>
    <property type="molecule type" value="Genomic_DNA"/>
</dbReference>
<organism evidence="4 5">
    <name type="scientific">Exidia glandulosa HHB12029</name>
    <dbReference type="NCBI Taxonomy" id="1314781"/>
    <lineage>
        <taxon>Eukaryota</taxon>
        <taxon>Fungi</taxon>
        <taxon>Dikarya</taxon>
        <taxon>Basidiomycota</taxon>
        <taxon>Agaricomycotina</taxon>
        <taxon>Agaricomycetes</taxon>
        <taxon>Auriculariales</taxon>
        <taxon>Exidiaceae</taxon>
        <taxon>Exidia</taxon>
    </lineage>
</organism>
<keyword evidence="2" id="KW-0812">Transmembrane</keyword>
<feature type="region of interest" description="Disordered" evidence="1">
    <location>
        <begin position="41"/>
        <end position="78"/>
    </location>
</feature>
<dbReference type="OrthoDB" id="3349377at2759"/>
<feature type="transmembrane region" description="Helical" evidence="2">
    <location>
        <begin position="274"/>
        <end position="295"/>
    </location>
</feature>
<name>A0A165CEG3_EXIGL</name>
<dbReference type="Proteomes" id="UP000077266">
    <property type="component" value="Unassembled WGS sequence"/>
</dbReference>
<keyword evidence="5" id="KW-1185">Reference proteome</keyword>
<evidence type="ECO:0000259" key="3">
    <source>
        <dbReference type="Pfam" id="PF20151"/>
    </source>
</evidence>
<feature type="transmembrane region" description="Helical" evidence="2">
    <location>
        <begin position="307"/>
        <end position="327"/>
    </location>
</feature>
<feature type="domain" description="DUF6533" evidence="3">
    <location>
        <begin position="248"/>
        <end position="284"/>
    </location>
</feature>
<feature type="transmembrane region" description="Helical" evidence="2">
    <location>
        <begin position="339"/>
        <end position="359"/>
    </location>
</feature>
<accession>A0A165CEG3</accession>
<evidence type="ECO:0000256" key="2">
    <source>
        <dbReference type="SAM" id="Phobius"/>
    </source>
</evidence>
<evidence type="ECO:0000256" key="1">
    <source>
        <dbReference type="SAM" id="MobiDB-lite"/>
    </source>
</evidence>
<dbReference type="AlphaFoldDB" id="A0A165CEG3"/>
<sequence length="423" mass="45170">MTPTAVTWASTSCVTVGPATEGSSCRTPRDIVHVHAHTAGYNAPASGPGPEQSAPALSMGTPDAERFRGPDVKRTEERGEMLSSALPVFELDFIRLISAVLSCSSAAPTLCRARPASARANHPAYLLIAGVDNGEGTGAASAYATGAQSLPAAGGMSSLRPVDASRSSLATATSLADDAHQAGGEVKADLVRAVDAARHVCPDSRRVSRSASYPLSTRPITAARFDCPPAMTSKGRPRQLTAKASSGALYDVGFTLDLEIDCIWRRRWTTFTGLFIIVRYLPLFVVGSSAVTNFFPGVSAAICDEFSWVEAAGIFVILVVVQIILQFRLYVMYGKSRKVLVCNALLFLVELGIAIALVAGPSHKYYHIDFEYPAAIERLRRHITGVIDMILNLHADTPNVTAFFEELRARLAPSKFALSIDVS</sequence>
<proteinExistence type="predicted"/>
<dbReference type="InParanoid" id="A0A165CEG3"/>
<keyword evidence="2" id="KW-1133">Transmembrane helix</keyword>
<evidence type="ECO:0000313" key="5">
    <source>
        <dbReference type="Proteomes" id="UP000077266"/>
    </source>
</evidence>
<gene>
    <name evidence="4" type="ORF">EXIGLDRAFT_778724</name>
</gene>
<dbReference type="Pfam" id="PF20151">
    <property type="entry name" value="DUF6533"/>
    <property type="match status" value="1"/>
</dbReference>
<feature type="compositionally biased region" description="Basic and acidic residues" evidence="1">
    <location>
        <begin position="63"/>
        <end position="78"/>
    </location>
</feature>
<evidence type="ECO:0000313" key="4">
    <source>
        <dbReference type="EMBL" id="KZV82320.1"/>
    </source>
</evidence>
<dbReference type="InterPro" id="IPR045340">
    <property type="entry name" value="DUF6533"/>
</dbReference>